<name>A0AB35IHF2_9FIRM</name>
<evidence type="ECO:0000313" key="2">
    <source>
        <dbReference type="Proteomes" id="UP001211987"/>
    </source>
</evidence>
<dbReference type="AlphaFoldDB" id="A0AB35IHF2"/>
<proteinExistence type="predicted"/>
<comment type="caution">
    <text evidence="1">The sequence shown here is derived from an EMBL/GenBank/DDBJ whole genome shotgun (WGS) entry which is preliminary data.</text>
</comment>
<reference evidence="1" key="1">
    <citation type="submission" date="2023-01" db="EMBL/GenBank/DDBJ databases">
        <title>Human gut microbiome strain richness.</title>
        <authorList>
            <person name="Chen-Liaw A."/>
        </authorList>
    </citation>
    <scope>NUCLEOTIDE SEQUENCE</scope>
    <source>
        <strain evidence="1">1001217st2_G6_1001217B_191108</strain>
    </source>
</reference>
<dbReference type="GeneID" id="64195636"/>
<dbReference type="RefSeq" id="WP_201900290.1">
    <property type="nucleotide sequence ID" value="NZ_CP068170.1"/>
</dbReference>
<dbReference type="EMBL" id="JAQLKE010000005">
    <property type="protein sequence ID" value="MDB7083118.1"/>
    <property type="molecule type" value="Genomic_DNA"/>
</dbReference>
<organism evidence="1 2">
    <name type="scientific">Thomasclavelia ramosa</name>
    <dbReference type="NCBI Taxonomy" id="1547"/>
    <lineage>
        <taxon>Bacteria</taxon>
        <taxon>Bacillati</taxon>
        <taxon>Bacillota</taxon>
        <taxon>Erysipelotrichia</taxon>
        <taxon>Erysipelotrichales</taxon>
        <taxon>Coprobacillaceae</taxon>
        <taxon>Thomasclavelia</taxon>
    </lineage>
</organism>
<protein>
    <submittedName>
        <fullName evidence="1">Uncharacterized protein</fullName>
    </submittedName>
</protein>
<sequence>MDSIKFLNKTVMKFDEVCLSNIKEALNNKYITFTFIKGDVTKEVFIEKLNDYLVQIMLKNNGSFDDLIKSYTNDMKSLVKSKLTGDSRASKYYDLANAKIDYKSLNTDEIVDFSRIILCMYNAIIKNKHKDINNFDLSLNNIKLSTILDSMDKEKTAQVDLGVVDFGSKLKFDTRDKYSSDAFTYVMVIIMYYHLMNNEVKGEY</sequence>
<gene>
    <name evidence="1" type="ORF">PM738_04825</name>
</gene>
<accession>A0AB35IHF2</accession>
<evidence type="ECO:0000313" key="1">
    <source>
        <dbReference type="EMBL" id="MDB7083118.1"/>
    </source>
</evidence>
<dbReference type="Proteomes" id="UP001211987">
    <property type="component" value="Unassembled WGS sequence"/>
</dbReference>